<gene>
    <name evidence="2" type="ORF">C2134_18705</name>
</gene>
<feature type="signal peptide" evidence="1">
    <location>
        <begin position="1"/>
        <end position="24"/>
    </location>
</feature>
<comment type="caution">
    <text evidence="2">The sequence shown here is derived from an EMBL/GenBank/DDBJ whole genome shotgun (WGS) entry which is preliminary data.</text>
</comment>
<evidence type="ECO:0000313" key="2">
    <source>
        <dbReference type="EMBL" id="POA97224.1"/>
    </source>
</evidence>
<dbReference type="AlphaFoldDB" id="A0A2K4MJF9"/>
<accession>A0A2K4MJF9</accession>
<keyword evidence="1" id="KW-0732">Signal</keyword>
<evidence type="ECO:0000256" key="1">
    <source>
        <dbReference type="SAM" id="SignalP"/>
    </source>
</evidence>
<name>A0A2K4MJF9_9NEIS</name>
<dbReference type="RefSeq" id="WP_103321600.1">
    <property type="nucleotide sequence ID" value="NZ_PPTF01000078.1"/>
</dbReference>
<dbReference type="Proteomes" id="UP000236416">
    <property type="component" value="Unassembled WGS sequence"/>
</dbReference>
<proteinExistence type="predicted"/>
<protein>
    <submittedName>
        <fullName evidence="2">Uncharacterized protein</fullName>
    </submittedName>
</protein>
<sequence length="438" mass="47341">MSSATKWLLATSLCMLAGAGSAMADSLSPQEEQALQQIRQFYSKQIGRAPTPQEEQAMLQQWRATMLNVSVKAAQINAMASGQISQGSASAGPEPITPSNSNEQTVAKQLATLGKPKTGFSIVQARDGLKIDGDSYLDPSGAIRNYAFDSLTGDITYSVQSGQQLVYKYLRAGSPAEPITIATAQPSGRIWQVTTASGKQISGNTIAPIPKGVMVSRGSSAFRYVPGLGVKSASIPDGWEMAQFQRGNVGATNFVLLEKQYVHDGGLGDIFSTVKSMGALVGLNKKEDYALFNLENSKLYPLNIQVDGKMRSVMSNCRQKNALVNECSTMTSYESLYTDLGPNFGHYYWKVGWYNTPQGPIAITMENGVNDVYVLDLNTGKKVSAFHRGMGITSLAMAQQVDGRVRINANWMFEDHIIEDANKQLAEQTDVNNAASGQ</sequence>
<reference evidence="2 3" key="1">
    <citation type="submission" date="2018-01" db="EMBL/GenBank/DDBJ databases">
        <title>Genomic Sequence of Chromobacterium MWU13-2610 from wild cranberry bogs within the Cape Cod National Seashore.</title>
        <authorList>
            <person name="O'Hara-Hanley K."/>
            <person name="Soby S."/>
            <person name="Harrison A."/>
        </authorList>
    </citation>
    <scope>NUCLEOTIDE SEQUENCE [LARGE SCALE GENOMIC DNA]</scope>
    <source>
        <strain evidence="2 3">MWU13-2610</strain>
    </source>
</reference>
<organism evidence="2 3">
    <name type="scientific">Chromobacterium sinusclupearum</name>
    <dbReference type="NCBI Taxonomy" id="2077146"/>
    <lineage>
        <taxon>Bacteria</taxon>
        <taxon>Pseudomonadati</taxon>
        <taxon>Pseudomonadota</taxon>
        <taxon>Betaproteobacteria</taxon>
        <taxon>Neisseriales</taxon>
        <taxon>Chromobacteriaceae</taxon>
        <taxon>Chromobacterium</taxon>
    </lineage>
</organism>
<dbReference type="EMBL" id="PPTF01000078">
    <property type="protein sequence ID" value="POA97224.1"/>
    <property type="molecule type" value="Genomic_DNA"/>
</dbReference>
<evidence type="ECO:0000313" key="3">
    <source>
        <dbReference type="Proteomes" id="UP000236416"/>
    </source>
</evidence>
<keyword evidence="3" id="KW-1185">Reference proteome</keyword>
<feature type="chain" id="PRO_5014330666" evidence="1">
    <location>
        <begin position="25"/>
        <end position="438"/>
    </location>
</feature>